<sequence>MTSHLYKLMPQLNEHSKHARTMLHLQHQSFLVHLTELFRVGMRHHCLICSIIISLICSRVTIPLLALITSLYVSTAPIKNHILCISFPLATVKRKVASPLQYIFVHNIFCASPNRIYFFIRLRQYLSCLP</sequence>
<protein>
    <submittedName>
        <fullName evidence="1">Uncharacterized protein</fullName>
    </submittedName>
</protein>
<dbReference type="AlphaFoldDB" id="A0A0A9AYA7"/>
<reference evidence="1" key="2">
    <citation type="journal article" date="2015" name="Data Brief">
        <title>Shoot transcriptome of the giant reed, Arundo donax.</title>
        <authorList>
            <person name="Barrero R.A."/>
            <person name="Guerrero F.D."/>
            <person name="Moolhuijzen P."/>
            <person name="Goolsby J.A."/>
            <person name="Tidwell J."/>
            <person name="Bellgard S.E."/>
            <person name="Bellgard M.I."/>
        </authorList>
    </citation>
    <scope>NUCLEOTIDE SEQUENCE</scope>
    <source>
        <tissue evidence="1">Shoot tissue taken approximately 20 cm above the soil surface</tissue>
    </source>
</reference>
<dbReference type="EMBL" id="GBRH01241176">
    <property type="protein sequence ID" value="JAD56719.1"/>
    <property type="molecule type" value="Transcribed_RNA"/>
</dbReference>
<proteinExistence type="predicted"/>
<name>A0A0A9AYA7_ARUDO</name>
<evidence type="ECO:0000313" key="1">
    <source>
        <dbReference type="EMBL" id="JAD56719.1"/>
    </source>
</evidence>
<reference evidence="1" key="1">
    <citation type="submission" date="2014-09" db="EMBL/GenBank/DDBJ databases">
        <authorList>
            <person name="Magalhaes I.L.F."/>
            <person name="Oliveira U."/>
            <person name="Santos F.R."/>
            <person name="Vidigal T.H.D.A."/>
            <person name="Brescovit A.D."/>
            <person name="Santos A.J."/>
        </authorList>
    </citation>
    <scope>NUCLEOTIDE SEQUENCE</scope>
    <source>
        <tissue evidence="1">Shoot tissue taken approximately 20 cm above the soil surface</tissue>
    </source>
</reference>
<accession>A0A0A9AYA7</accession>
<organism evidence="1">
    <name type="scientific">Arundo donax</name>
    <name type="common">Giant reed</name>
    <name type="synonym">Donax arundinaceus</name>
    <dbReference type="NCBI Taxonomy" id="35708"/>
    <lineage>
        <taxon>Eukaryota</taxon>
        <taxon>Viridiplantae</taxon>
        <taxon>Streptophyta</taxon>
        <taxon>Embryophyta</taxon>
        <taxon>Tracheophyta</taxon>
        <taxon>Spermatophyta</taxon>
        <taxon>Magnoliopsida</taxon>
        <taxon>Liliopsida</taxon>
        <taxon>Poales</taxon>
        <taxon>Poaceae</taxon>
        <taxon>PACMAD clade</taxon>
        <taxon>Arundinoideae</taxon>
        <taxon>Arundineae</taxon>
        <taxon>Arundo</taxon>
    </lineage>
</organism>